<dbReference type="PANTHER" id="PTHR13318">
    <property type="entry name" value="PARTNER OF PAIRED, ISOFORM B-RELATED"/>
    <property type="match status" value="1"/>
</dbReference>
<sequence>MIIRKKDINSTVDIVHKNNSYNRVIQLNDLFTVLPYEVLCSIFSHLSWGDLVLCMSIHPTWASYIPLYAKNKLSTFEFQTDTLQFQQCRMGLGSHVENVIMHQLIDANCVNKALEILLEQKCYNIKKLKLSECRISHLEKFISLLRQLDRHETLTELTFELHRDQIPYRHIASACPNLTHFSCDLEDITYEPKLQYQQQSLSKATANIPNINHFIPMTMTTHITYLSVNILLQRDNRLYPLLQMCPQLHCLVLGYGFFVHDGDPDRWLKPLDLNMVLQICPRIAYFQCNSWENNPAWIMHAKKNQQQMGGLREFITDHVGMYDSQQIMPLLIEHRKTLQVIKLGSIRQQRQRMNNGVEESWLHSVEQEMEENDVYFDQLHTLVLKNIEIGEEDLMARFIRRCPNLQEISLDGWLVNAQVLNVITTTCSYLRRLELKKGSNTMATTTGVNNKSASLAASSTTTEEDSERRILHSLVNLITHGCMVLQSIRLLGLKFINDTILMTLFGLQKVELIDLPNISTFGMEQFTSRMKNRNQKMSIRTLVVKDMRVITGDVLIALNRSHTLHTLQLCRCGILPDVGLLDLITNNNNRLQTLCIDCCTVSYDIGIQIRKKFGQESIRGLPDYWPE</sequence>
<comment type="caution">
    <text evidence="1">The sequence shown here is derived from an EMBL/GenBank/DDBJ whole genome shotgun (WGS) entry which is preliminary data.</text>
</comment>
<dbReference type="Proteomes" id="UP000646827">
    <property type="component" value="Unassembled WGS sequence"/>
</dbReference>
<evidence type="ECO:0000313" key="1">
    <source>
        <dbReference type="EMBL" id="KAG2222653.1"/>
    </source>
</evidence>
<gene>
    <name evidence="1" type="ORF">INT45_008317</name>
</gene>
<dbReference type="InterPro" id="IPR036047">
    <property type="entry name" value="F-box-like_dom_sf"/>
</dbReference>
<name>A0A8H7VN79_9FUNG</name>
<evidence type="ECO:0008006" key="3">
    <source>
        <dbReference type="Google" id="ProtNLM"/>
    </source>
</evidence>
<dbReference type="OrthoDB" id="2277436at2759"/>
<protein>
    <recommendedName>
        <fullName evidence="3">F-box domain-containing protein</fullName>
    </recommendedName>
</protein>
<dbReference type="GO" id="GO:0019005">
    <property type="term" value="C:SCF ubiquitin ligase complex"/>
    <property type="evidence" value="ECO:0007669"/>
    <property type="project" value="TreeGrafter"/>
</dbReference>
<dbReference type="GO" id="GO:0031146">
    <property type="term" value="P:SCF-dependent proteasomal ubiquitin-dependent protein catabolic process"/>
    <property type="evidence" value="ECO:0007669"/>
    <property type="project" value="TreeGrafter"/>
</dbReference>
<dbReference type="SUPFAM" id="SSF52047">
    <property type="entry name" value="RNI-like"/>
    <property type="match status" value="1"/>
</dbReference>
<dbReference type="AlphaFoldDB" id="A0A8H7VN79"/>
<proteinExistence type="predicted"/>
<reference evidence="1 2" key="1">
    <citation type="submission" date="2020-12" db="EMBL/GenBank/DDBJ databases">
        <title>Metabolic potential, ecology and presence of endohyphal bacteria is reflected in genomic diversity of Mucoromycotina.</title>
        <authorList>
            <person name="Muszewska A."/>
            <person name="Okrasinska A."/>
            <person name="Steczkiewicz K."/>
            <person name="Drgas O."/>
            <person name="Orlowska M."/>
            <person name="Perlinska-Lenart U."/>
            <person name="Aleksandrzak-Piekarczyk T."/>
            <person name="Szatraj K."/>
            <person name="Zielenkiewicz U."/>
            <person name="Pilsyk S."/>
            <person name="Malc E."/>
            <person name="Mieczkowski P."/>
            <person name="Kruszewska J.S."/>
            <person name="Biernat P."/>
            <person name="Pawlowska J."/>
        </authorList>
    </citation>
    <scope>NUCLEOTIDE SEQUENCE [LARGE SCALE GENOMIC DNA]</scope>
    <source>
        <strain evidence="1 2">CBS 142.35</strain>
    </source>
</reference>
<accession>A0A8H7VN79</accession>
<dbReference type="InterPro" id="IPR032675">
    <property type="entry name" value="LRR_dom_sf"/>
</dbReference>
<evidence type="ECO:0000313" key="2">
    <source>
        <dbReference type="Proteomes" id="UP000646827"/>
    </source>
</evidence>
<dbReference type="SUPFAM" id="SSF81383">
    <property type="entry name" value="F-box domain"/>
    <property type="match status" value="1"/>
</dbReference>
<dbReference type="Gene3D" id="3.80.10.10">
    <property type="entry name" value="Ribonuclease Inhibitor"/>
    <property type="match status" value="1"/>
</dbReference>
<organism evidence="1 2">
    <name type="scientific">Circinella minor</name>
    <dbReference type="NCBI Taxonomy" id="1195481"/>
    <lineage>
        <taxon>Eukaryota</taxon>
        <taxon>Fungi</taxon>
        <taxon>Fungi incertae sedis</taxon>
        <taxon>Mucoromycota</taxon>
        <taxon>Mucoromycotina</taxon>
        <taxon>Mucoromycetes</taxon>
        <taxon>Mucorales</taxon>
        <taxon>Lichtheimiaceae</taxon>
        <taxon>Circinella</taxon>
    </lineage>
</organism>
<dbReference type="EMBL" id="JAEPRB010000078">
    <property type="protein sequence ID" value="KAG2222653.1"/>
    <property type="molecule type" value="Genomic_DNA"/>
</dbReference>
<keyword evidence="2" id="KW-1185">Reference proteome</keyword>